<dbReference type="InterPro" id="IPR051081">
    <property type="entry name" value="HTH_MetalResp_TranReg"/>
</dbReference>
<dbReference type="GO" id="GO:0003677">
    <property type="term" value="F:DNA binding"/>
    <property type="evidence" value="ECO:0007669"/>
    <property type="project" value="UniProtKB-KW"/>
</dbReference>
<keyword evidence="2" id="KW-0238">DNA-binding</keyword>
<dbReference type="InterPro" id="IPR011991">
    <property type="entry name" value="ArsR-like_HTH"/>
</dbReference>
<dbReference type="Pfam" id="PF01022">
    <property type="entry name" value="HTH_5"/>
    <property type="match status" value="1"/>
</dbReference>
<dbReference type="SMART" id="SM00418">
    <property type="entry name" value="HTH_ARSR"/>
    <property type="match status" value="1"/>
</dbReference>
<proteinExistence type="predicted"/>
<dbReference type="PANTHER" id="PTHR33154:SF36">
    <property type="entry name" value="TRANSCRIPTIONAL REGULATOR"/>
    <property type="match status" value="1"/>
</dbReference>
<dbReference type="OrthoDB" id="9798835at2"/>
<dbReference type="GO" id="GO:0003700">
    <property type="term" value="F:DNA-binding transcription factor activity"/>
    <property type="evidence" value="ECO:0007669"/>
    <property type="project" value="InterPro"/>
</dbReference>
<name>A0A4R2P2U7_9BACL</name>
<evidence type="ECO:0000259" key="4">
    <source>
        <dbReference type="PROSITE" id="PS50987"/>
    </source>
</evidence>
<protein>
    <submittedName>
        <fullName evidence="5">ArsR family transcriptional regulator</fullName>
    </submittedName>
</protein>
<dbReference type="Proteomes" id="UP000295416">
    <property type="component" value="Unassembled WGS sequence"/>
</dbReference>
<gene>
    <name evidence="5" type="ORF">EV207_11419</name>
</gene>
<comment type="caution">
    <text evidence="5">The sequence shown here is derived from an EMBL/GenBank/DDBJ whole genome shotgun (WGS) entry which is preliminary data.</text>
</comment>
<dbReference type="InterPro" id="IPR036388">
    <property type="entry name" value="WH-like_DNA-bd_sf"/>
</dbReference>
<keyword evidence="1" id="KW-0805">Transcription regulation</keyword>
<dbReference type="PRINTS" id="PR00778">
    <property type="entry name" value="HTHARSR"/>
</dbReference>
<dbReference type="CDD" id="cd00090">
    <property type="entry name" value="HTH_ARSR"/>
    <property type="match status" value="1"/>
</dbReference>
<evidence type="ECO:0000256" key="2">
    <source>
        <dbReference type="ARBA" id="ARBA00023125"/>
    </source>
</evidence>
<keyword evidence="6" id="KW-1185">Reference proteome</keyword>
<dbReference type="RefSeq" id="WP_132746202.1">
    <property type="nucleotide sequence ID" value="NZ_SLXK01000014.1"/>
</dbReference>
<accession>A0A4R2P2U7</accession>
<sequence>MNQINIETKTKFLRGFADKTRIQILDCLKNGEKPVSQIVKEINGNQSNISQHLACLKGCGIIRGRQEGKYVYYSLRNAQVKQLLQMFDDVLFTVESDVRDCDMNDVCLSSKERSLVHD</sequence>
<evidence type="ECO:0000256" key="3">
    <source>
        <dbReference type="ARBA" id="ARBA00023163"/>
    </source>
</evidence>
<keyword evidence="3" id="KW-0804">Transcription</keyword>
<dbReference type="NCBIfam" id="NF033788">
    <property type="entry name" value="HTH_metalloreg"/>
    <property type="match status" value="1"/>
</dbReference>
<dbReference type="PROSITE" id="PS50987">
    <property type="entry name" value="HTH_ARSR_2"/>
    <property type="match status" value="1"/>
</dbReference>
<evidence type="ECO:0000256" key="1">
    <source>
        <dbReference type="ARBA" id="ARBA00023015"/>
    </source>
</evidence>
<evidence type="ECO:0000313" key="5">
    <source>
        <dbReference type="EMBL" id="TCP28897.1"/>
    </source>
</evidence>
<evidence type="ECO:0000313" key="6">
    <source>
        <dbReference type="Proteomes" id="UP000295416"/>
    </source>
</evidence>
<dbReference type="SUPFAM" id="SSF46785">
    <property type="entry name" value="Winged helix' DNA-binding domain"/>
    <property type="match status" value="1"/>
</dbReference>
<dbReference type="AlphaFoldDB" id="A0A4R2P2U7"/>
<organism evidence="5 6">
    <name type="scientific">Scopulibacillus darangshiensis</name>
    <dbReference type="NCBI Taxonomy" id="442528"/>
    <lineage>
        <taxon>Bacteria</taxon>
        <taxon>Bacillati</taxon>
        <taxon>Bacillota</taxon>
        <taxon>Bacilli</taxon>
        <taxon>Bacillales</taxon>
        <taxon>Sporolactobacillaceae</taxon>
        <taxon>Scopulibacillus</taxon>
    </lineage>
</organism>
<reference evidence="5 6" key="1">
    <citation type="submission" date="2019-03" db="EMBL/GenBank/DDBJ databases">
        <title>Genomic Encyclopedia of Type Strains, Phase IV (KMG-IV): sequencing the most valuable type-strain genomes for metagenomic binning, comparative biology and taxonomic classification.</title>
        <authorList>
            <person name="Goeker M."/>
        </authorList>
    </citation>
    <scope>NUCLEOTIDE SEQUENCE [LARGE SCALE GENOMIC DNA]</scope>
    <source>
        <strain evidence="5 6">DSM 19377</strain>
    </source>
</reference>
<dbReference type="InterPro" id="IPR001845">
    <property type="entry name" value="HTH_ArsR_DNA-bd_dom"/>
</dbReference>
<dbReference type="EMBL" id="SLXK01000014">
    <property type="protein sequence ID" value="TCP28897.1"/>
    <property type="molecule type" value="Genomic_DNA"/>
</dbReference>
<dbReference type="InterPro" id="IPR036390">
    <property type="entry name" value="WH_DNA-bd_sf"/>
</dbReference>
<dbReference type="Gene3D" id="1.10.10.10">
    <property type="entry name" value="Winged helix-like DNA-binding domain superfamily/Winged helix DNA-binding domain"/>
    <property type="match status" value="1"/>
</dbReference>
<feature type="domain" description="HTH arsR-type" evidence="4">
    <location>
        <begin position="1"/>
        <end position="95"/>
    </location>
</feature>
<dbReference type="PANTHER" id="PTHR33154">
    <property type="entry name" value="TRANSCRIPTIONAL REGULATOR, ARSR FAMILY"/>
    <property type="match status" value="1"/>
</dbReference>